<dbReference type="Pfam" id="PF03392">
    <property type="entry name" value="OS-D"/>
    <property type="match status" value="1"/>
</dbReference>
<evidence type="ECO:0000256" key="1">
    <source>
        <dbReference type="SAM" id="SignalP"/>
    </source>
</evidence>
<dbReference type="AlphaFoldDB" id="A0A5N4AFG0"/>
<dbReference type="PANTHER" id="PTHR11257">
    <property type="entry name" value="CHEMOSENSORY PROTEIN-RELATED"/>
    <property type="match status" value="1"/>
</dbReference>
<evidence type="ECO:0000313" key="2">
    <source>
        <dbReference type="EMBL" id="KAB0796039.1"/>
    </source>
</evidence>
<dbReference type="OrthoDB" id="6344725at2759"/>
<dbReference type="Gene3D" id="1.10.2080.10">
    <property type="entry name" value="Insect odorant-binding protein A10/Ejaculatory bulb-specific protein 3"/>
    <property type="match status" value="1"/>
</dbReference>
<dbReference type="PANTHER" id="PTHR11257:SF12">
    <property type="entry name" value="EJACULATORY BULB-SPECIFIC PROTEIN 3-RELATED"/>
    <property type="match status" value="1"/>
</dbReference>
<keyword evidence="1" id="KW-0732">Signal</keyword>
<keyword evidence="3" id="KW-1185">Reference proteome</keyword>
<gene>
    <name evidence="2" type="ORF">PPYR_10100</name>
</gene>
<dbReference type="EMBL" id="VVIM01000007">
    <property type="protein sequence ID" value="KAB0796039.1"/>
    <property type="molecule type" value="Genomic_DNA"/>
</dbReference>
<evidence type="ECO:0000313" key="3">
    <source>
        <dbReference type="Proteomes" id="UP000327044"/>
    </source>
</evidence>
<protein>
    <submittedName>
        <fullName evidence="2">Uncharacterized protein</fullName>
    </submittedName>
</protein>
<sequence length="126" mass="14676">MKLIVLVCLVIVVVYAKDEPPYTTKYDDIDVDEILANKRLTLYYADCLLGKGKCNDQGQTLKDIVPDALNNECKRCSEKQKEATEKVLRYLAKHYRDIWNSLIAHFDKDGKHRDQYKKYIDEMEAA</sequence>
<dbReference type="Proteomes" id="UP000327044">
    <property type="component" value="Unassembled WGS sequence"/>
</dbReference>
<name>A0A5N4AFG0_PHOPY</name>
<feature type="signal peptide" evidence="1">
    <location>
        <begin position="1"/>
        <end position="16"/>
    </location>
</feature>
<dbReference type="InterPro" id="IPR005055">
    <property type="entry name" value="A10/PebIII"/>
</dbReference>
<dbReference type="InterPro" id="IPR036682">
    <property type="entry name" value="OS_D_A10/PebIII_sf"/>
</dbReference>
<dbReference type="InParanoid" id="A0A5N4AFG0"/>
<reference evidence="2 3" key="1">
    <citation type="journal article" date="2018" name="Elife">
        <title>Firefly genomes illuminate parallel origins of bioluminescence in beetles.</title>
        <authorList>
            <person name="Fallon T.R."/>
            <person name="Lower S.E."/>
            <person name="Chang C.H."/>
            <person name="Bessho-Uehara M."/>
            <person name="Martin G.J."/>
            <person name="Bewick A.J."/>
            <person name="Behringer M."/>
            <person name="Debat H.J."/>
            <person name="Wong I."/>
            <person name="Day J.C."/>
            <person name="Suvorov A."/>
            <person name="Silva C.J."/>
            <person name="Stanger-Hall K.F."/>
            <person name="Hall D.W."/>
            <person name="Schmitz R.J."/>
            <person name="Nelson D.R."/>
            <person name="Lewis S.M."/>
            <person name="Shigenobu S."/>
            <person name="Bybee S.M."/>
            <person name="Larracuente A.M."/>
            <person name="Oba Y."/>
            <person name="Weng J.K."/>
        </authorList>
    </citation>
    <scope>NUCLEOTIDE SEQUENCE [LARGE SCALE GENOMIC DNA]</scope>
    <source>
        <strain evidence="2">1611_PpyrPB1</strain>
        <tissue evidence="2">Whole body</tissue>
    </source>
</reference>
<proteinExistence type="predicted"/>
<organism evidence="2 3">
    <name type="scientific">Photinus pyralis</name>
    <name type="common">Common eastern firefly</name>
    <name type="synonym">Lampyris pyralis</name>
    <dbReference type="NCBI Taxonomy" id="7054"/>
    <lineage>
        <taxon>Eukaryota</taxon>
        <taxon>Metazoa</taxon>
        <taxon>Ecdysozoa</taxon>
        <taxon>Arthropoda</taxon>
        <taxon>Hexapoda</taxon>
        <taxon>Insecta</taxon>
        <taxon>Pterygota</taxon>
        <taxon>Neoptera</taxon>
        <taxon>Endopterygota</taxon>
        <taxon>Coleoptera</taxon>
        <taxon>Polyphaga</taxon>
        <taxon>Elateriformia</taxon>
        <taxon>Elateroidea</taxon>
        <taxon>Lampyridae</taxon>
        <taxon>Lampyrinae</taxon>
        <taxon>Photinus</taxon>
    </lineage>
</organism>
<accession>A0A5N4AFG0</accession>
<feature type="chain" id="PRO_5024336135" evidence="1">
    <location>
        <begin position="17"/>
        <end position="126"/>
    </location>
</feature>
<comment type="caution">
    <text evidence="2">The sequence shown here is derived from an EMBL/GenBank/DDBJ whole genome shotgun (WGS) entry which is preliminary data.</text>
</comment>
<dbReference type="SUPFAM" id="SSF100910">
    <property type="entry name" value="Chemosensory protein Csp2"/>
    <property type="match status" value="1"/>
</dbReference>